<feature type="transmembrane region" description="Helical" evidence="1">
    <location>
        <begin position="80"/>
        <end position="100"/>
    </location>
</feature>
<feature type="transmembrane region" description="Helical" evidence="1">
    <location>
        <begin position="371"/>
        <end position="388"/>
    </location>
</feature>
<feature type="transmembrane region" description="Helical" evidence="1">
    <location>
        <begin position="258"/>
        <end position="280"/>
    </location>
</feature>
<feature type="transmembrane region" description="Helical" evidence="1">
    <location>
        <begin position="164"/>
        <end position="182"/>
    </location>
</feature>
<keyword evidence="1" id="KW-0472">Membrane</keyword>
<feature type="transmembrane region" description="Helical" evidence="1">
    <location>
        <begin position="227"/>
        <end position="246"/>
    </location>
</feature>
<evidence type="ECO:0000313" key="3">
    <source>
        <dbReference type="Proteomes" id="UP000563524"/>
    </source>
</evidence>
<dbReference type="Proteomes" id="UP000563524">
    <property type="component" value="Unassembled WGS sequence"/>
</dbReference>
<feature type="transmembrane region" description="Helical" evidence="1">
    <location>
        <begin position="425"/>
        <end position="447"/>
    </location>
</feature>
<protein>
    <recommendedName>
        <fullName evidence="4">Glycosyltransferase RgtA/B/C/D-like domain-containing protein</fullName>
    </recommendedName>
</protein>
<feature type="transmembrane region" description="Helical" evidence="1">
    <location>
        <begin position="287"/>
        <end position="305"/>
    </location>
</feature>
<reference evidence="2 3" key="1">
    <citation type="submission" date="2020-08" db="EMBL/GenBank/DDBJ databases">
        <title>Genomic Encyclopedia of Type Strains, Phase IV (KMG-IV): sequencing the most valuable type-strain genomes for metagenomic binning, comparative biology and taxonomic classification.</title>
        <authorList>
            <person name="Goeker M."/>
        </authorList>
    </citation>
    <scope>NUCLEOTIDE SEQUENCE [LARGE SCALE GENOMIC DNA]</scope>
    <source>
        <strain evidence="2 3">DSM 102850</strain>
    </source>
</reference>
<dbReference type="AlphaFoldDB" id="A0A840I2K3"/>
<comment type="caution">
    <text evidence="2">The sequence shown here is derived from an EMBL/GenBank/DDBJ whole genome shotgun (WGS) entry which is preliminary data.</text>
</comment>
<feature type="transmembrane region" description="Helical" evidence="1">
    <location>
        <begin position="134"/>
        <end position="152"/>
    </location>
</feature>
<feature type="transmembrane region" description="Helical" evidence="1">
    <location>
        <begin position="107"/>
        <end position="128"/>
    </location>
</feature>
<gene>
    <name evidence="2" type="ORF">GGQ59_000780</name>
</gene>
<evidence type="ECO:0000256" key="1">
    <source>
        <dbReference type="SAM" id="Phobius"/>
    </source>
</evidence>
<sequence length="602" mass="63016">MPSVRAARPPLPRPAPLLFVWFAAALVLCVAKADVIASGMTLGPDDHTRLVQVRDLLSGQGFQDVTQYRLGGAQGLPMHWSRLVDLPIAGVIAVLAPVVGPSSAERMAVVIVPLLALLALLGTMGWVLRSMVRGALVPVGLAAAALLPDLAFQFAPGRIDHHAWQAVAAAACLLGLLVRVPWRGGLLIGGAGAVWAQISTEALPYLAGFALITGVASLRSRDEAARAAVYLGSLAVLSLLLFAALRPRAAWSWDWCDALGAGHLAAFAVAGLVVAPLPFLRRAWARAGLLALGAGGAGVAFAAIAPTCLANPFSAMDPVVQEVWYASILEGLPITAQPGGWAASFVVLALLGLSATAFVALHASGEARDRWLRLFCASVVAVLVALAFRRASGVAELYLLPGLVALLPIWWRWARRREALLPRVFGTVLTIVVLCPLTLSGGVGALWKLDWSEGTPRAEGAAGLAAASDDDCTRGAVPARLSGGPGRGVLAPIDAVPLLLRETPHRFLAGPYHRGDADMRKVIDAFREGDEAASAVMRREGLDLVVICPAAAEIAVYAKDAPDGLAALLLRDEAPDWLVPVDLGAEEAVFRAWRLDGAPPLP</sequence>
<keyword evidence="1" id="KW-0812">Transmembrane</keyword>
<evidence type="ECO:0008006" key="4">
    <source>
        <dbReference type="Google" id="ProtNLM"/>
    </source>
</evidence>
<proteinExistence type="predicted"/>
<dbReference type="EMBL" id="JACHOB010000001">
    <property type="protein sequence ID" value="MBB4658280.1"/>
    <property type="molecule type" value="Genomic_DNA"/>
</dbReference>
<feature type="transmembrane region" description="Helical" evidence="1">
    <location>
        <begin position="341"/>
        <end position="364"/>
    </location>
</feature>
<keyword evidence="1" id="KW-1133">Transmembrane helix</keyword>
<feature type="transmembrane region" description="Helical" evidence="1">
    <location>
        <begin position="202"/>
        <end position="220"/>
    </location>
</feature>
<feature type="transmembrane region" description="Helical" evidence="1">
    <location>
        <begin position="394"/>
        <end position="413"/>
    </location>
</feature>
<accession>A0A840I2K3</accession>
<keyword evidence="3" id="KW-1185">Reference proteome</keyword>
<organism evidence="2 3">
    <name type="scientific">Parvularcula dongshanensis</name>
    <dbReference type="NCBI Taxonomy" id="1173995"/>
    <lineage>
        <taxon>Bacteria</taxon>
        <taxon>Pseudomonadati</taxon>
        <taxon>Pseudomonadota</taxon>
        <taxon>Alphaproteobacteria</taxon>
        <taxon>Parvularculales</taxon>
        <taxon>Parvularculaceae</taxon>
        <taxon>Parvularcula</taxon>
    </lineage>
</organism>
<evidence type="ECO:0000313" key="2">
    <source>
        <dbReference type="EMBL" id="MBB4658280.1"/>
    </source>
</evidence>
<name>A0A840I2K3_9PROT</name>